<dbReference type="STRING" id="1423807.FD16_GL001041"/>
<dbReference type="RefSeq" id="WP_010622945.1">
    <property type="nucleotide sequence ID" value="NZ_AZGF01000023.1"/>
</dbReference>
<accession>A0A0R1W0C5</accession>
<dbReference type="EMBL" id="AZGF01000023">
    <property type="protein sequence ID" value="KRM11007.1"/>
    <property type="molecule type" value="Genomic_DNA"/>
</dbReference>
<dbReference type="Pfam" id="PF10704">
    <property type="entry name" value="DUF2508"/>
    <property type="match status" value="1"/>
</dbReference>
<comment type="caution">
    <text evidence="1">The sequence shown here is derived from an EMBL/GenBank/DDBJ whole genome shotgun (WGS) entry which is preliminary data.</text>
</comment>
<organism evidence="1 2">
    <name type="scientific">Paucilactobacillus suebicus DSM 5007 = KCTC 3549</name>
    <dbReference type="NCBI Taxonomy" id="1423807"/>
    <lineage>
        <taxon>Bacteria</taxon>
        <taxon>Bacillati</taxon>
        <taxon>Bacillota</taxon>
        <taxon>Bacilli</taxon>
        <taxon>Lactobacillales</taxon>
        <taxon>Lactobacillaceae</taxon>
        <taxon>Paucilactobacillus</taxon>
    </lineage>
</organism>
<keyword evidence="2" id="KW-1185">Reference proteome</keyword>
<dbReference type="InterPro" id="IPR019644">
    <property type="entry name" value="DUF2508"/>
</dbReference>
<name>A0A0R1W0C5_9LACO</name>
<proteinExistence type="predicted"/>
<dbReference type="AlphaFoldDB" id="A0A0R1W0C5"/>
<evidence type="ECO:0000313" key="1">
    <source>
        <dbReference type="EMBL" id="KRM11007.1"/>
    </source>
</evidence>
<dbReference type="Proteomes" id="UP000051820">
    <property type="component" value="Unassembled WGS sequence"/>
</dbReference>
<sequence length="82" mass="10050">MFKKRIQKVKQNYDQQLLDVIYDVKADWDHARETQKAVYESEVNNELLMQTKLQEQKYMYLYHEAKRRQVHGQLQHNIAVKQ</sequence>
<dbReference type="PATRIC" id="fig|1423807.3.peg.1059"/>
<gene>
    <name evidence="1" type="ORF">FD16_GL001041</name>
</gene>
<evidence type="ECO:0000313" key="2">
    <source>
        <dbReference type="Proteomes" id="UP000051820"/>
    </source>
</evidence>
<dbReference type="eggNOG" id="ENOG5033B6J">
    <property type="taxonomic scope" value="Bacteria"/>
</dbReference>
<evidence type="ECO:0008006" key="3">
    <source>
        <dbReference type="Google" id="ProtNLM"/>
    </source>
</evidence>
<protein>
    <recommendedName>
        <fullName evidence="3">DUF2508 domain-containing protein</fullName>
    </recommendedName>
</protein>
<reference evidence="1 2" key="1">
    <citation type="journal article" date="2015" name="Genome Announc.">
        <title>Expanding the biotechnology potential of lactobacilli through comparative genomics of 213 strains and associated genera.</title>
        <authorList>
            <person name="Sun Z."/>
            <person name="Harris H.M."/>
            <person name="McCann A."/>
            <person name="Guo C."/>
            <person name="Argimon S."/>
            <person name="Zhang W."/>
            <person name="Yang X."/>
            <person name="Jeffery I.B."/>
            <person name="Cooney J.C."/>
            <person name="Kagawa T.F."/>
            <person name="Liu W."/>
            <person name="Song Y."/>
            <person name="Salvetti E."/>
            <person name="Wrobel A."/>
            <person name="Rasinkangas P."/>
            <person name="Parkhill J."/>
            <person name="Rea M.C."/>
            <person name="O'Sullivan O."/>
            <person name="Ritari J."/>
            <person name="Douillard F.P."/>
            <person name="Paul Ross R."/>
            <person name="Yang R."/>
            <person name="Briner A.E."/>
            <person name="Felis G.E."/>
            <person name="de Vos W.M."/>
            <person name="Barrangou R."/>
            <person name="Klaenhammer T.R."/>
            <person name="Caufield P.W."/>
            <person name="Cui Y."/>
            <person name="Zhang H."/>
            <person name="O'Toole P.W."/>
        </authorList>
    </citation>
    <scope>NUCLEOTIDE SEQUENCE [LARGE SCALE GENOMIC DNA]</scope>
    <source>
        <strain evidence="1 2">DSM 5007</strain>
    </source>
</reference>